<dbReference type="GO" id="GO:0006032">
    <property type="term" value="P:chitin catabolic process"/>
    <property type="evidence" value="ECO:0007669"/>
    <property type="project" value="UniProtKB-KW"/>
</dbReference>
<feature type="region of interest" description="Disordered" evidence="9">
    <location>
        <begin position="396"/>
        <end position="415"/>
    </location>
</feature>
<dbReference type="CDD" id="cd06093">
    <property type="entry name" value="PX_domain"/>
    <property type="match status" value="1"/>
</dbReference>
<dbReference type="Gene3D" id="3.30.1520.10">
    <property type="entry name" value="Phox-like domain"/>
    <property type="match status" value="1"/>
</dbReference>
<evidence type="ECO:0000256" key="5">
    <source>
        <dbReference type="ARBA" id="ARBA00023295"/>
    </source>
</evidence>
<evidence type="ECO:0000256" key="2">
    <source>
        <dbReference type="ARBA" id="ARBA00022801"/>
    </source>
</evidence>
<dbReference type="EMBL" id="JAACJP010000027">
    <property type="protein sequence ID" value="KAF5376626.1"/>
    <property type="molecule type" value="Genomic_DNA"/>
</dbReference>
<keyword evidence="2 7" id="KW-0378">Hydrolase</keyword>
<evidence type="ECO:0000256" key="1">
    <source>
        <dbReference type="ARBA" id="ARBA00000822"/>
    </source>
</evidence>
<dbReference type="Pfam" id="PF00704">
    <property type="entry name" value="Glyco_hydro_18"/>
    <property type="match status" value="1"/>
</dbReference>
<keyword evidence="4" id="KW-0119">Carbohydrate metabolism</keyword>
<dbReference type="InterPro" id="IPR001683">
    <property type="entry name" value="PX_dom"/>
</dbReference>
<evidence type="ECO:0000259" key="10">
    <source>
        <dbReference type="PROSITE" id="PS51910"/>
    </source>
</evidence>
<proteinExistence type="inferred from homology"/>
<comment type="caution">
    <text evidence="11">The sequence shown here is derived from an EMBL/GenBank/DDBJ whole genome shotgun (WGS) entry which is preliminary data.</text>
</comment>
<dbReference type="GO" id="GO:0000272">
    <property type="term" value="P:polysaccharide catabolic process"/>
    <property type="evidence" value="ECO:0007669"/>
    <property type="project" value="UniProtKB-KW"/>
</dbReference>
<reference evidence="11 12" key="1">
    <citation type="journal article" date="2020" name="ISME J.">
        <title>Uncovering the hidden diversity of litter-decomposition mechanisms in mushroom-forming fungi.</title>
        <authorList>
            <person name="Floudas D."/>
            <person name="Bentzer J."/>
            <person name="Ahren D."/>
            <person name="Johansson T."/>
            <person name="Persson P."/>
            <person name="Tunlid A."/>
        </authorList>
    </citation>
    <scope>NUCLEOTIDE SEQUENCE [LARGE SCALE GENOMIC DNA]</scope>
    <source>
        <strain evidence="11 12">CBS 661.87</strain>
    </source>
</reference>
<name>A0A8H5M0Y9_9AGAR</name>
<comment type="catalytic activity">
    <reaction evidence="1">
        <text>Random endo-hydrolysis of N-acetyl-beta-D-glucosaminide (1-&gt;4)-beta-linkages in chitin and chitodextrins.</text>
        <dbReference type="EC" id="3.2.1.14"/>
    </reaction>
</comment>
<accession>A0A8H5M0Y9</accession>
<dbReference type="GO" id="GO:0008061">
    <property type="term" value="F:chitin binding"/>
    <property type="evidence" value="ECO:0007669"/>
    <property type="project" value="InterPro"/>
</dbReference>
<feature type="domain" description="GH18" evidence="10">
    <location>
        <begin position="145"/>
        <end position="467"/>
    </location>
</feature>
<dbReference type="PROSITE" id="PS01095">
    <property type="entry name" value="GH18_1"/>
    <property type="match status" value="1"/>
</dbReference>
<dbReference type="GO" id="GO:0008843">
    <property type="term" value="F:endochitinase activity"/>
    <property type="evidence" value="ECO:0007669"/>
    <property type="project" value="UniProtKB-EC"/>
</dbReference>
<protein>
    <recommendedName>
        <fullName evidence="10">GH18 domain-containing protein</fullName>
    </recommendedName>
</protein>
<dbReference type="Gene3D" id="3.20.20.80">
    <property type="entry name" value="Glycosidases"/>
    <property type="match status" value="1"/>
</dbReference>
<dbReference type="AlphaFoldDB" id="A0A8H5M0Y9"/>
<dbReference type="InterPro" id="IPR011583">
    <property type="entry name" value="Chitinase_II/V-like_cat"/>
</dbReference>
<keyword evidence="6" id="KW-0624">Polysaccharide degradation</keyword>
<organism evidence="11 12">
    <name type="scientific">Tricholomella constricta</name>
    <dbReference type="NCBI Taxonomy" id="117010"/>
    <lineage>
        <taxon>Eukaryota</taxon>
        <taxon>Fungi</taxon>
        <taxon>Dikarya</taxon>
        <taxon>Basidiomycota</taxon>
        <taxon>Agaricomycotina</taxon>
        <taxon>Agaricomycetes</taxon>
        <taxon>Agaricomycetidae</taxon>
        <taxon>Agaricales</taxon>
        <taxon>Tricholomatineae</taxon>
        <taxon>Lyophyllaceae</taxon>
        <taxon>Tricholomella</taxon>
    </lineage>
</organism>
<keyword evidence="3" id="KW-0146">Chitin degradation</keyword>
<evidence type="ECO:0000313" key="12">
    <source>
        <dbReference type="Proteomes" id="UP000565441"/>
    </source>
</evidence>
<dbReference type="SMART" id="SM00636">
    <property type="entry name" value="Glyco_18"/>
    <property type="match status" value="1"/>
</dbReference>
<dbReference type="Pfam" id="PF00787">
    <property type="entry name" value="PX"/>
    <property type="match status" value="1"/>
</dbReference>
<dbReference type="SUPFAM" id="SSF64268">
    <property type="entry name" value="PX domain"/>
    <property type="match status" value="1"/>
</dbReference>
<dbReference type="OrthoDB" id="73875at2759"/>
<evidence type="ECO:0000256" key="3">
    <source>
        <dbReference type="ARBA" id="ARBA00023024"/>
    </source>
</evidence>
<gene>
    <name evidence="11" type="ORF">D9615_007898</name>
</gene>
<dbReference type="Proteomes" id="UP000565441">
    <property type="component" value="Unassembled WGS sequence"/>
</dbReference>
<dbReference type="InterPro" id="IPR001579">
    <property type="entry name" value="Glyco_hydro_18_chit_AS"/>
</dbReference>
<dbReference type="SUPFAM" id="SSF51445">
    <property type="entry name" value="(Trans)glycosidases"/>
    <property type="match status" value="1"/>
</dbReference>
<sequence length="467" mass="50374">MATVQNISILEHTTSSSPNPHILYLVKVLFKNGQQYEVLRRYSQEYLGDSFTLPPKRVLANAIVPSTWVDDELIAERKAGLVGYLNYLNAIPEYQTNDAFLQFLSYPSFHMDSLFTSVKDAPAMVSRNLLAVNQAFEQAETQAAPIAAAYYPTWSSWSNPPNKLNFAKFDIIFFAFATPNASSTLNWDDGSQDTLRKLVFSARQSGKGTKIVLSVGGWGGSYWFSNAVINATNRTKFNDALVGAVQSFGLDGIDIDWEYPNSEGAGNPHSPADSANFLSLLKLLRASLGPLKIISAAVAHMPWLGANGKPLTNVSEFAKLMTFVNIMNYDVCGASSKPGPNAPLGNLCGTSKQPQATAQAALAQWTRAGFPASKLMLGLAFYGYVSKSTAKKLSGSLMPDPSVSPVAHPRGPPKDLSVAPAGDLSTMWGQQIAFKQLVQAGALQKRADGNYVGANGYTLGGFTALYL</sequence>
<evidence type="ECO:0000256" key="8">
    <source>
        <dbReference type="RuleBase" id="RU004453"/>
    </source>
</evidence>
<dbReference type="InterPro" id="IPR017853">
    <property type="entry name" value="GH"/>
</dbReference>
<dbReference type="GO" id="GO:0035091">
    <property type="term" value="F:phosphatidylinositol binding"/>
    <property type="evidence" value="ECO:0007669"/>
    <property type="project" value="InterPro"/>
</dbReference>
<dbReference type="InterPro" id="IPR001223">
    <property type="entry name" value="Glyco_hydro18_cat"/>
</dbReference>
<evidence type="ECO:0000256" key="7">
    <source>
        <dbReference type="RuleBase" id="RU000489"/>
    </source>
</evidence>
<evidence type="ECO:0000256" key="4">
    <source>
        <dbReference type="ARBA" id="ARBA00023277"/>
    </source>
</evidence>
<dbReference type="InterPro" id="IPR050314">
    <property type="entry name" value="Glycosyl_Hydrlase_18"/>
</dbReference>
<dbReference type="InterPro" id="IPR036871">
    <property type="entry name" value="PX_dom_sf"/>
</dbReference>
<keyword evidence="12" id="KW-1185">Reference proteome</keyword>
<comment type="similarity">
    <text evidence="8">Belongs to the glycosyl hydrolase 18 family.</text>
</comment>
<evidence type="ECO:0000256" key="9">
    <source>
        <dbReference type="SAM" id="MobiDB-lite"/>
    </source>
</evidence>
<evidence type="ECO:0000256" key="6">
    <source>
        <dbReference type="ARBA" id="ARBA00023326"/>
    </source>
</evidence>
<dbReference type="PANTHER" id="PTHR11177">
    <property type="entry name" value="CHITINASE"/>
    <property type="match status" value="1"/>
</dbReference>
<dbReference type="PANTHER" id="PTHR11177:SF317">
    <property type="entry name" value="CHITINASE 12-RELATED"/>
    <property type="match status" value="1"/>
</dbReference>
<keyword evidence="5 7" id="KW-0326">Glycosidase</keyword>
<dbReference type="PROSITE" id="PS51910">
    <property type="entry name" value="GH18_2"/>
    <property type="match status" value="1"/>
</dbReference>
<evidence type="ECO:0000313" key="11">
    <source>
        <dbReference type="EMBL" id="KAF5376626.1"/>
    </source>
</evidence>
<dbReference type="GO" id="GO:0005576">
    <property type="term" value="C:extracellular region"/>
    <property type="evidence" value="ECO:0007669"/>
    <property type="project" value="TreeGrafter"/>
</dbReference>